<dbReference type="Gene3D" id="1.10.10.1940">
    <property type="match status" value="1"/>
</dbReference>
<reference evidence="3" key="2">
    <citation type="submission" date="2020-11" db="EMBL/GenBank/DDBJ databases">
        <authorList>
            <person name="McCartney M.A."/>
            <person name="Auch B."/>
            <person name="Kono T."/>
            <person name="Mallez S."/>
            <person name="Becker A."/>
            <person name="Gohl D.M."/>
            <person name="Silverstein K.A.T."/>
            <person name="Koren S."/>
            <person name="Bechman K.B."/>
            <person name="Herman A."/>
            <person name="Abrahante J.E."/>
            <person name="Garbe J."/>
        </authorList>
    </citation>
    <scope>NUCLEOTIDE SEQUENCE</scope>
    <source>
        <strain evidence="3">Duluth1</strain>
        <tissue evidence="3">Whole animal</tissue>
    </source>
</reference>
<dbReference type="SMART" id="SM00254">
    <property type="entry name" value="ShKT"/>
    <property type="match status" value="1"/>
</dbReference>
<keyword evidence="4" id="KW-1185">Reference proteome</keyword>
<dbReference type="PROSITE" id="PS51670">
    <property type="entry name" value="SHKT"/>
    <property type="match status" value="1"/>
</dbReference>
<dbReference type="InterPro" id="IPR003582">
    <property type="entry name" value="ShKT_dom"/>
</dbReference>
<evidence type="ECO:0000256" key="1">
    <source>
        <dbReference type="PROSITE-ProRule" id="PRU01005"/>
    </source>
</evidence>
<comment type="caution">
    <text evidence="1">Lacks conserved residue(s) required for the propagation of feature annotation.</text>
</comment>
<protein>
    <recommendedName>
        <fullName evidence="2">ShKT domain-containing protein</fullName>
    </recommendedName>
</protein>
<proteinExistence type="predicted"/>
<evidence type="ECO:0000313" key="3">
    <source>
        <dbReference type="EMBL" id="KAH3805530.1"/>
    </source>
</evidence>
<dbReference type="Pfam" id="PF01549">
    <property type="entry name" value="ShK"/>
    <property type="match status" value="1"/>
</dbReference>
<reference evidence="3" key="1">
    <citation type="journal article" date="2019" name="bioRxiv">
        <title>The Genome of the Zebra Mussel, Dreissena polymorpha: A Resource for Invasive Species Research.</title>
        <authorList>
            <person name="McCartney M.A."/>
            <person name="Auch B."/>
            <person name="Kono T."/>
            <person name="Mallez S."/>
            <person name="Zhang Y."/>
            <person name="Obille A."/>
            <person name="Becker A."/>
            <person name="Abrahante J.E."/>
            <person name="Garbe J."/>
            <person name="Badalamenti J.P."/>
            <person name="Herman A."/>
            <person name="Mangelson H."/>
            <person name="Liachko I."/>
            <person name="Sullivan S."/>
            <person name="Sone E.D."/>
            <person name="Koren S."/>
            <person name="Silverstein K.A.T."/>
            <person name="Beckman K.B."/>
            <person name="Gohl D.M."/>
        </authorList>
    </citation>
    <scope>NUCLEOTIDE SEQUENCE</scope>
    <source>
        <strain evidence="3">Duluth1</strain>
        <tissue evidence="3">Whole animal</tissue>
    </source>
</reference>
<dbReference type="AlphaFoldDB" id="A0A9D4FZ18"/>
<evidence type="ECO:0000313" key="4">
    <source>
        <dbReference type="Proteomes" id="UP000828390"/>
    </source>
</evidence>
<feature type="domain" description="ShKT" evidence="2">
    <location>
        <begin position="11"/>
        <end position="48"/>
    </location>
</feature>
<dbReference type="EMBL" id="JAIWYP010000006">
    <property type="protein sequence ID" value="KAH3805530.1"/>
    <property type="molecule type" value="Genomic_DNA"/>
</dbReference>
<evidence type="ECO:0000259" key="2">
    <source>
        <dbReference type="PROSITE" id="PS51670"/>
    </source>
</evidence>
<gene>
    <name evidence="3" type="ORF">DPMN_133834</name>
</gene>
<organism evidence="3 4">
    <name type="scientific">Dreissena polymorpha</name>
    <name type="common">Zebra mussel</name>
    <name type="synonym">Mytilus polymorpha</name>
    <dbReference type="NCBI Taxonomy" id="45954"/>
    <lineage>
        <taxon>Eukaryota</taxon>
        <taxon>Metazoa</taxon>
        <taxon>Spiralia</taxon>
        <taxon>Lophotrochozoa</taxon>
        <taxon>Mollusca</taxon>
        <taxon>Bivalvia</taxon>
        <taxon>Autobranchia</taxon>
        <taxon>Heteroconchia</taxon>
        <taxon>Euheterodonta</taxon>
        <taxon>Imparidentia</taxon>
        <taxon>Neoheterodontei</taxon>
        <taxon>Myida</taxon>
        <taxon>Dreissenoidea</taxon>
        <taxon>Dreissenidae</taxon>
        <taxon>Dreissena</taxon>
    </lineage>
</organism>
<comment type="caution">
    <text evidence="3">The sequence shown here is derived from an EMBL/GenBank/DDBJ whole genome shotgun (WGS) entry which is preliminary data.</text>
</comment>
<sequence length="73" mass="8262">MIESLFIAVNCSNKHTNAGECEKWAAEGECQINRVWMPENCRKSCHMCGKSVVVITTTHEPDYSRLKSVSLYP</sequence>
<dbReference type="Proteomes" id="UP000828390">
    <property type="component" value="Unassembled WGS sequence"/>
</dbReference>
<name>A0A9D4FZ18_DREPO</name>
<accession>A0A9D4FZ18</accession>